<sequence>MLPALLLALPAVSPSPVHQEAPGPDEPTGGDRLIATVPDDYALTRSYQLPSGSTGSSSLPVTWSPDGTRVAYYGEREGELYAILNEEPTGEQADLANAPVFSADGEHVVWSHAKSKRGGKEEWRIVVDDRLAAKADWAGLPAVSEDASTVAFWTRPGHEVDQQGISDMRDMVLVCAQRKGERYKTVESDEYPSAAVIEAPSLIERGRRAAAPAFDGVRLVVAAVGGKRDELLFEATTFVVQTLLHGDKPRIAVVTWDWEATQPEGTPEGFRALRLEVDGRNLATNADAAGSPAFSADGKHVAFIYNRADKFGVGLDSTLLPTGEHPITRVEPSPDGKQLAWIAHPGGSLQVASWLTPQAGQVVMGGKALVVRAATKKSADPEAGPEFDHIGQLTYSPNGAHLAYTARDGEGWHVVLDEERAGPFEQLGELHWTAEDRVEFGTRAGRELRWCGLAAN</sequence>
<evidence type="ECO:0000313" key="2">
    <source>
        <dbReference type="Proteomes" id="UP000316921"/>
    </source>
</evidence>
<dbReference type="AlphaFoldDB" id="A0A518BRQ8"/>
<organism evidence="1 2">
    <name type="scientific">Engelhardtia mirabilis</name>
    <dbReference type="NCBI Taxonomy" id="2528011"/>
    <lineage>
        <taxon>Bacteria</taxon>
        <taxon>Pseudomonadati</taxon>
        <taxon>Planctomycetota</taxon>
        <taxon>Planctomycetia</taxon>
        <taxon>Planctomycetia incertae sedis</taxon>
        <taxon>Engelhardtia</taxon>
    </lineage>
</organism>
<dbReference type="InterPro" id="IPR011659">
    <property type="entry name" value="WD40"/>
</dbReference>
<dbReference type="Gene3D" id="2.120.10.30">
    <property type="entry name" value="TolB, C-terminal domain"/>
    <property type="match status" value="2"/>
</dbReference>
<reference evidence="1 2" key="1">
    <citation type="submission" date="2019-02" db="EMBL/GenBank/DDBJ databases">
        <title>Deep-cultivation of Planctomycetes and their phenomic and genomic characterization uncovers novel biology.</title>
        <authorList>
            <person name="Wiegand S."/>
            <person name="Jogler M."/>
            <person name="Boedeker C."/>
            <person name="Pinto D."/>
            <person name="Vollmers J."/>
            <person name="Rivas-Marin E."/>
            <person name="Kohn T."/>
            <person name="Peeters S.H."/>
            <person name="Heuer A."/>
            <person name="Rast P."/>
            <person name="Oberbeckmann S."/>
            <person name="Bunk B."/>
            <person name="Jeske O."/>
            <person name="Meyerdierks A."/>
            <person name="Storesund J.E."/>
            <person name="Kallscheuer N."/>
            <person name="Luecker S."/>
            <person name="Lage O.M."/>
            <person name="Pohl T."/>
            <person name="Merkel B.J."/>
            <person name="Hornburger P."/>
            <person name="Mueller R.-W."/>
            <person name="Bruemmer F."/>
            <person name="Labrenz M."/>
            <person name="Spormann A.M."/>
            <person name="Op den Camp H."/>
            <person name="Overmann J."/>
            <person name="Amann R."/>
            <person name="Jetten M.S.M."/>
            <person name="Mascher T."/>
            <person name="Medema M.H."/>
            <person name="Devos D.P."/>
            <person name="Kaster A.-K."/>
            <person name="Ovreas L."/>
            <person name="Rohde M."/>
            <person name="Galperin M.Y."/>
            <person name="Jogler C."/>
        </authorList>
    </citation>
    <scope>NUCLEOTIDE SEQUENCE [LARGE SCALE GENOMIC DNA]</scope>
    <source>
        <strain evidence="1 2">Pla133</strain>
    </source>
</reference>
<keyword evidence="2" id="KW-1185">Reference proteome</keyword>
<dbReference type="InterPro" id="IPR011042">
    <property type="entry name" value="6-blade_b-propeller_TolB-like"/>
</dbReference>
<name>A0A518BRQ8_9BACT</name>
<dbReference type="Proteomes" id="UP000316921">
    <property type="component" value="Chromosome"/>
</dbReference>
<evidence type="ECO:0000313" key="1">
    <source>
        <dbReference type="EMBL" id="QDU69661.1"/>
    </source>
</evidence>
<dbReference type="SUPFAM" id="SSF82171">
    <property type="entry name" value="DPP6 N-terminal domain-like"/>
    <property type="match status" value="1"/>
</dbReference>
<dbReference type="KEGG" id="pbap:Pla133_47820"/>
<protein>
    <submittedName>
        <fullName evidence="1">Translocation protein TolB</fullName>
    </submittedName>
</protein>
<dbReference type="EMBL" id="CP036287">
    <property type="protein sequence ID" value="QDU69661.1"/>
    <property type="molecule type" value="Genomic_DNA"/>
</dbReference>
<gene>
    <name evidence="1" type="ORF">Pla133_47820</name>
</gene>
<proteinExistence type="predicted"/>
<dbReference type="RefSeq" id="WP_145069761.1">
    <property type="nucleotide sequence ID" value="NZ_CP036287.1"/>
</dbReference>
<dbReference type="Pfam" id="PF07676">
    <property type="entry name" value="PD40"/>
    <property type="match status" value="2"/>
</dbReference>
<accession>A0A518BRQ8</accession>